<dbReference type="Pfam" id="PF00582">
    <property type="entry name" value="Usp"/>
    <property type="match status" value="1"/>
</dbReference>
<dbReference type="AlphaFoldDB" id="A0A975WCU2"/>
<dbReference type="Gene3D" id="3.40.50.620">
    <property type="entry name" value="HUPs"/>
    <property type="match status" value="1"/>
</dbReference>
<comment type="similarity">
    <text evidence="1">Belongs to the universal stress protein A family.</text>
</comment>
<keyword evidence="6" id="KW-1185">Reference proteome</keyword>
<protein>
    <submittedName>
        <fullName evidence="5">Nucleotide-binding universal stress protein, UspA family</fullName>
    </submittedName>
</protein>
<comment type="caution">
    <text evidence="5">The sequence shown here is derived from an EMBL/GenBank/DDBJ whole genome shotgun (WGS) entry which is preliminary data.</text>
</comment>
<accession>A0A975WCU2</accession>
<evidence type="ECO:0000256" key="2">
    <source>
        <dbReference type="ARBA" id="ARBA00022741"/>
    </source>
</evidence>
<dbReference type="EMBL" id="FNYY01000015">
    <property type="protein sequence ID" value="SEJ95203.1"/>
    <property type="molecule type" value="Genomic_DNA"/>
</dbReference>
<evidence type="ECO:0000256" key="1">
    <source>
        <dbReference type="ARBA" id="ARBA00008791"/>
    </source>
</evidence>
<dbReference type="SUPFAM" id="SSF52402">
    <property type="entry name" value="Adenine nucleotide alpha hydrolases-like"/>
    <property type="match status" value="1"/>
</dbReference>
<organism evidence="5 6">
    <name type="scientific">Marinovum algicola</name>
    <dbReference type="NCBI Taxonomy" id="42444"/>
    <lineage>
        <taxon>Bacteria</taxon>
        <taxon>Pseudomonadati</taxon>
        <taxon>Pseudomonadota</taxon>
        <taxon>Alphaproteobacteria</taxon>
        <taxon>Rhodobacterales</taxon>
        <taxon>Roseobacteraceae</taxon>
        <taxon>Marinovum</taxon>
    </lineage>
</organism>
<gene>
    <name evidence="5" type="ORF">SAMN04487940_11510</name>
</gene>
<evidence type="ECO:0000313" key="6">
    <source>
        <dbReference type="Proteomes" id="UP000182932"/>
    </source>
</evidence>
<evidence type="ECO:0000313" key="5">
    <source>
        <dbReference type="EMBL" id="SEJ95203.1"/>
    </source>
</evidence>
<dbReference type="InterPro" id="IPR006016">
    <property type="entry name" value="UspA"/>
</dbReference>
<evidence type="ECO:0000256" key="3">
    <source>
        <dbReference type="ARBA" id="ARBA00022840"/>
    </source>
</evidence>
<reference evidence="5 6" key="1">
    <citation type="submission" date="2016-10" db="EMBL/GenBank/DDBJ databases">
        <authorList>
            <person name="Varghese N."/>
            <person name="Submissions S."/>
        </authorList>
    </citation>
    <scope>NUCLEOTIDE SEQUENCE [LARGE SCALE GENOMIC DNA]</scope>
    <source>
        <strain evidence="5 6">FF3</strain>
    </source>
</reference>
<evidence type="ECO:0000259" key="4">
    <source>
        <dbReference type="Pfam" id="PF00582"/>
    </source>
</evidence>
<name>A0A975WCU2_9RHOB</name>
<dbReference type="RefSeq" id="WP_074837750.1">
    <property type="nucleotide sequence ID" value="NZ_CATLQZ010000018.1"/>
</dbReference>
<keyword evidence="2" id="KW-0547">Nucleotide-binding</keyword>
<dbReference type="GeneID" id="80819810"/>
<dbReference type="PANTHER" id="PTHR46268">
    <property type="entry name" value="STRESS RESPONSE PROTEIN NHAX"/>
    <property type="match status" value="1"/>
</dbReference>
<proteinExistence type="inferred from homology"/>
<keyword evidence="3" id="KW-0067">ATP-binding</keyword>
<dbReference type="InterPro" id="IPR014729">
    <property type="entry name" value="Rossmann-like_a/b/a_fold"/>
</dbReference>
<dbReference type="Proteomes" id="UP000182932">
    <property type="component" value="Unassembled WGS sequence"/>
</dbReference>
<dbReference type="PANTHER" id="PTHR46268:SF27">
    <property type="entry name" value="UNIVERSAL STRESS PROTEIN RV2623"/>
    <property type="match status" value="1"/>
</dbReference>
<sequence>MTPSVTHILFATNLSRNSTYALRHTASLAQATGAKIHVLHVNEPVSEDARITFELFVVNEDSRTSATRARHEMVRKLLAERQARFWAALEDKDRKVRDQVTSVEVTDGYPAEVILRRARELGCDLIVMGTHDHGLSHSFLGTVAKRVLRRSDIPTLIIPYRDDADTPAK</sequence>
<dbReference type="PRINTS" id="PR01438">
    <property type="entry name" value="UNVRSLSTRESS"/>
</dbReference>
<dbReference type="InterPro" id="IPR006015">
    <property type="entry name" value="Universal_stress_UspA"/>
</dbReference>
<dbReference type="GO" id="GO:0005524">
    <property type="term" value="F:ATP binding"/>
    <property type="evidence" value="ECO:0007669"/>
    <property type="project" value="UniProtKB-KW"/>
</dbReference>
<feature type="domain" description="UspA" evidence="4">
    <location>
        <begin position="6"/>
        <end position="159"/>
    </location>
</feature>
<dbReference type="CDD" id="cd00293">
    <property type="entry name" value="USP-like"/>
    <property type="match status" value="1"/>
</dbReference>